<sequence length="73" mass="8101">MNHRLMVSDPAIRKQLQLAGLRFMCSRAQWLASEARIIGVALKNDRLTSAQVDAKLEEMGALDLVYPELMGGT</sequence>
<proteinExistence type="predicted"/>
<protein>
    <submittedName>
        <fullName evidence="1">Uncharacterized protein</fullName>
    </submittedName>
</protein>
<dbReference type="EMBL" id="JAFICZ010000001">
    <property type="protein sequence ID" value="MBP1297577.1"/>
    <property type="molecule type" value="Genomic_DNA"/>
</dbReference>
<dbReference type="RefSeq" id="WP_209945330.1">
    <property type="nucleotide sequence ID" value="NZ_JAFICZ010000001.1"/>
</dbReference>
<evidence type="ECO:0000313" key="1">
    <source>
        <dbReference type="EMBL" id="MBP1297577.1"/>
    </source>
</evidence>
<evidence type="ECO:0000313" key="2">
    <source>
        <dbReference type="Proteomes" id="UP000673383"/>
    </source>
</evidence>
<dbReference type="AlphaFoldDB" id="A0A8I2C8K2"/>
<reference evidence="1" key="1">
    <citation type="submission" date="2021-02" db="EMBL/GenBank/DDBJ databases">
        <title>Genomic Encyclopedia of Type Strains, Phase IV (KMG-V): Genome sequencing to study the core and pangenomes of soil and plant-associated prokaryotes.</title>
        <authorList>
            <person name="Whitman W."/>
        </authorList>
    </citation>
    <scope>NUCLEOTIDE SEQUENCE</scope>
    <source>
        <strain evidence="1">USDA 406</strain>
    </source>
</reference>
<accession>A0A8I2C8K2</accession>
<dbReference type="Proteomes" id="UP000673383">
    <property type="component" value="Unassembled WGS sequence"/>
</dbReference>
<name>A0A8I2C8K2_BRAEL</name>
<organism evidence="1 2">
    <name type="scientific">Bradyrhizobium elkanii</name>
    <dbReference type="NCBI Taxonomy" id="29448"/>
    <lineage>
        <taxon>Bacteria</taxon>
        <taxon>Pseudomonadati</taxon>
        <taxon>Pseudomonadota</taxon>
        <taxon>Alphaproteobacteria</taxon>
        <taxon>Hyphomicrobiales</taxon>
        <taxon>Nitrobacteraceae</taxon>
        <taxon>Bradyrhizobium</taxon>
    </lineage>
</organism>
<comment type="caution">
    <text evidence="1">The sequence shown here is derived from an EMBL/GenBank/DDBJ whole genome shotgun (WGS) entry which is preliminary data.</text>
</comment>
<gene>
    <name evidence="1" type="ORF">JOH49_007330</name>
</gene>